<gene>
    <name evidence="2" type="ORF">V865_004060</name>
</gene>
<name>A0AAX4KHW5_9TREE</name>
<accession>A0AAX4KHW5</accession>
<feature type="compositionally biased region" description="Polar residues" evidence="1">
    <location>
        <begin position="168"/>
        <end position="178"/>
    </location>
</feature>
<dbReference type="EMBL" id="CP144089">
    <property type="protein sequence ID" value="WWD05975.1"/>
    <property type="molecule type" value="Genomic_DNA"/>
</dbReference>
<feature type="region of interest" description="Disordered" evidence="1">
    <location>
        <begin position="146"/>
        <end position="186"/>
    </location>
</feature>
<evidence type="ECO:0000313" key="2">
    <source>
        <dbReference type="EMBL" id="WWD05975.1"/>
    </source>
</evidence>
<proteinExistence type="predicted"/>
<feature type="region of interest" description="Disordered" evidence="1">
    <location>
        <begin position="80"/>
        <end position="103"/>
    </location>
</feature>
<organism evidence="2 3">
    <name type="scientific">Kwoniella europaea PYCC6329</name>
    <dbReference type="NCBI Taxonomy" id="1423913"/>
    <lineage>
        <taxon>Eukaryota</taxon>
        <taxon>Fungi</taxon>
        <taxon>Dikarya</taxon>
        <taxon>Basidiomycota</taxon>
        <taxon>Agaricomycotina</taxon>
        <taxon>Tremellomycetes</taxon>
        <taxon>Tremellales</taxon>
        <taxon>Cryptococcaceae</taxon>
        <taxon>Kwoniella</taxon>
    </lineage>
</organism>
<feature type="region of interest" description="Disordered" evidence="1">
    <location>
        <begin position="300"/>
        <end position="323"/>
    </location>
</feature>
<evidence type="ECO:0000256" key="1">
    <source>
        <dbReference type="SAM" id="MobiDB-lite"/>
    </source>
</evidence>
<feature type="compositionally biased region" description="Polar residues" evidence="1">
    <location>
        <begin position="80"/>
        <end position="92"/>
    </location>
</feature>
<evidence type="ECO:0000313" key="3">
    <source>
        <dbReference type="Proteomes" id="UP001358614"/>
    </source>
</evidence>
<dbReference type="KEGG" id="ker:91102862"/>
<dbReference type="RefSeq" id="XP_066083942.1">
    <property type="nucleotide sequence ID" value="XM_066227845.1"/>
</dbReference>
<dbReference type="GeneID" id="91102862"/>
<keyword evidence="3" id="KW-1185">Reference proteome</keyword>
<dbReference type="AlphaFoldDB" id="A0AAX4KHW5"/>
<dbReference type="Proteomes" id="UP001358614">
    <property type="component" value="Chromosome 1"/>
</dbReference>
<protein>
    <submittedName>
        <fullName evidence="2">Uncharacterized protein</fullName>
    </submittedName>
</protein>
<reference evidence="2 3" key="1">
    <citation type="submission" date="2024-01" db="EMBL/GenBank/DDBJ databases">
        <title>Comparative genomics of Cryptococcus and Kwoniella reveals pathogenesis evolution and contrasting modes of karyotype evolution via chromosome fusion or intercentromeric recombination.</title>
        <authorList>
            <person name="Coelho M.A."/>
            <person name="David-Palma M."/>
            <person name="Shea T."/>
            <person name="Bowers K."/>
            <person name="McGinley-Smith S."/>
            <person name="Mohammad A.W."/>
            <person name="Gnirke A."/>
            <person name="Yurkov A.M."/>
            <person name="Nowrousian M."/>
            <person name="Sun S."/>
            <person name="Cuomo C.A."/>
            <person name="Heitman J."/>
        </authorList>
    </citation>
    <scope>NUCLEOTIDE SEQUENCE [LARGE SCALE GENOMIC DNA]</scope>
    <source>
        <strain evidence="2 3">PYCC6329</strain>
    </source>
</reference>
<sequence>MGKWSQREYDDVLVRKVINLFEGSIRRIDKKMRGTRTIPDKRFRTFVQQLDPNDIVTQRAFDSMVENHLYSRRSDIPTRTTNRLSSATTSMGPTGLPIPTDRRLPIRTEPSLRRSTTSLSNIRRDFIDDEFPNGINFNLDQFYSTSPRPISLSRARNPRPVPVPMTRSIDNTSNNTGEPASPPNEASRHWLEEYNQHTNPQPRSGSPSRDIRYPRMIIHSPIPQVEFDSDATSVPDEFDTLLDRPQSPETVNMNRIIGRRRRRIEIDDIESEAEEFDLARHRNRSRRRLENVASAALREIEEVRTGHAQSQPQTERERRLRTASPLPYNDFRLNYVPPPISYSPTLPSSNLERENTDVDAPRVELGDRENRRNGVVFDEIAMRTLFGDIPTPTIEHIDVPPTPAGNMGAARNEAAREGEDDEESIRRELEDDLVQAHYRTELFGDIDRPLPAFDPFHDP</sequence>
<feature type="region of interest" description="Disordered" evidence="1">
    <location>
        <begin position="398"/>
        <end position="429"/>
    </location>
</feature>